<feature type="transmembrane region" description="Helical" evidence="12">
    <location>
        <begin position="63"/>
        <end position="82"/>
    </location>
</feature>
<protein>
    <submittedName>
        <fullName evidence="13">Cytochrome Caa3 oxidase</fullName>
    </submittedName>
</protein>
<comment type="subcellular location">
    <subcellularLocation>
        <location evidence="1">Membrane</location>
        <topology evidence="1">Multi-pass membrane protein</topology>
    </subcellularLocation>
</comment>
<dbReference type="EMBL" id="LCZJ02000033">
    <property type="protein sequence ID" value="KTD84874.1"/>
    <property type="molecule type" value="Genomic_DNA"/>
</dbReference>
<evidence type="ECO:0000256" key="9">
    <source>
        <dbReference type="ARBA" id="ARBA00023136"/>
    </source>
</evidence>
<dbReference type="Pfam" id="PF02628">
    <property type="entry name" value="COX15-CtaA"/>
    <property type="match status" value="2"/>
</dbReference>
<evidence type="ECO:0000256" key="11">
    <source>
        <dbReference type="ARBA" id="ARBA00023444"/>
    </source>
</evidence>
<dbReference type="OrthoDB" id="9816428at2"/>
<dbReference type="PANTHER" id="PTHR35457:SF1">
    <property type="entry name" value="HEME A SYNTHASE"/>
    <property type="match status" value="1"/>
</dbReference>
<evidence type="ECO:0000256" key="6">
    <source>
        <dbReference type="ARBA" id="ARBA00023002"/>
    </source>
</evidence>
<comment type="caution">
    <text evidence="13">The sequence shown here is derived from an EMBL/GenBank/DDBJ whole genome shotgun (WGS) entry which is preliminary data.</text>
</comment>
<feature type="transmembrane region" description="Helical" evidence="12">
    <location>
        <begin position="164"/>
        <end position="184"/>
    </location>
</feature>
<dbReference type="Proteomes" id="UP000054709">
    <property type="component" value="Unassembled WGS sequence"/>
</dbReference>
<evidence type="ECO:0000256" key="12">
    <source>
        <dbReference type="SAM" id="Phobius"/>
    </source>
</evidence>
<name>A0A0W1AU90_9BACL</name>
<dbReference type="GO" id="GO:0016491">
    <property type="term" value="F:oxidoreductase activity"/>
    <property type="evidence" value="ECO:0007669"/>
    <property type="project" value="UniProtKB-KW"/>
</dbReference>
<dbReference type="GO" id="GO:0016020">
    <property type="term" value="C:membrane"/>
    <property type="evidence" value="ECO:0007669"/>
    <property type="project" value="UniProtKB-SubCell"/>
</dbReference>
<keyword evidence="10" id="KW-1015">Disulfide bond</keyword>
<organism evidence="13 14">
    <name type="scientific">Paenibacillus etheri</name>
    <dbReference type="NCBI Taxonomy" id="1306852"/>
    <lineage>
        <taxon>Bacteria</taxon>
        <taxon>Bacillati</taxon>
        <taxon>Bacillota</taxon>
        <taxon>Bacilli</taxon>
        <taxon>Bacillales</taxon>
        <taxon>Paenibacillaceae</taxon>
        <taxon>Paenibacillus</taxon>
    </lineage>
</organism>
<dbReference type="InterPro" id="IPR050450">
    <property type="entry name" value="COX15/CtaA_HemeA_synthase"/>
</dbReference>
<dbReference type="AlphaFoldDB" id="A0A0W1AU90"/>
<feature type="transmembrane region" description="Helical" evidence="12">
    <location>
        <begin position="9"/>
        <end position="27"/>
    </location>
</feature>
<evidence type="ECO:0000256" key="1">
    <source>
        <dbReference type="ARBA" id="ARBA00004141"/>
    </source>
</evidence>
<keyword evidence="6" id="KW-0560">Oxidoreductase</keyword>
<dbReference type="GO" id="GO:0006784">
    <property type="term" value="P:heme A biosynthetic process"/>
    <property type="evidence" value="ECO:0007669"/>
    <property type="project" value="InterPro"/>
</dbReference>
<accession>A0A0W1AU90</accession>
<keyword evidence="2" id="KW-1003">Cell membrane</keyword>
<feature type="transmembrane region" description="Helical" evidence="12">
    <location>
        <begin position="217"/>
        <end position="238"/>
    </location>
</feature>
<dbReference type="InterPro" id="IPR003780">
    <property type="entry name" value="COX15/CtaA_fam"/>
</dbReference>
<gene>
    <name evidence="13" type="ORF">UQ64_24885</name>
</gene>
<evidence type="ECO:0000256" key="10">
    <source>
        <dbReference type="ARBA" id="ARBA00023157"/>
    </source>
</evidence>
<dbReference type="PANTHER" id="PTHR35457">
    <property type="entry name" value="HEME A SYNTHASE"/>
    <property type="match status" value="1"/>
</dbReference>
<evidence type="ECO:0000256" key="4">
    <source>
        <dbReference type="ARBA" id="ARBA00022723"/>
    </source>
</evidence>
<feature type="transmembrane region" description="Helical" evidence="12">
    <location>
        <begin position="250"/>
        <end position="272"/>
    </location>
</feature>
<proteinExistence type="predicted"/>
<reference evidence="13 14" key="1">
    <citation type="journal article" date="2015" name="Int. Biodeterior. Biodegradation">
        <title>Physiological and genetic screening methods for the isolation of methyl tert-butyl ether-degrading bacteria for bioremediation purposes.</title>
        <authorList>
            <person name="Guisado I.M."/>
            <person name="Purswani J."/>
            <person name="Gonzalez Lopez J."/>
            <person name="Pozo C."/>
        </authorList>
    </citation>
    <scope>NUCLEOTIDE SEQUENCE [LARGE SCALE GENOMIC DNA]</scope>
    <source>
        <strain evidence="13 14">SH7</strain>
    </source>
</reference>
<keyword evidence="8" id="KW-0350">Heme biosynthesis</keyword>
<sequence length="327" mass="35980">MTTNQLKWLSYLTCLIMFLAVLGGAVVTKTGSGLECGNEWPLCHGKLIPAYTVGSMIEYTHRLFSGLAGLLSLASMIAFWRYARNRRDLLVYAFMTLLFVIVQGGMGALAVIKSQSAAVMALHMGFSLIAFSSSLMLALGTKRRHEAGEYDHKMEIQKKPVSKAFRNLTCFTALYSYIVVYIGAFVSHTDSRGGCSGWPLCNGEWVPELSGGVGIVFTHRIAALILFILTAVLGHLAFWKHKDYPELRALGVAAVLLCLMQVFSGAAVVYTLDNERLYIFAALAHILLIACLFGVLCYMSVRVWQLSSARNAGFENKVNNSMVPPPW</sequence>
<keyword evidence="7" id="KW-0408">Iron</keyword>
<evidence type="ECO:0000256" key="3">
    <source>
        <dbReference type="ARBA" id="ARBA00022692"/>
    </source>
</evidence>
<evidence type="ECO:0000256" key="2">
    <source>
        <dbReference type="ARBA" id="ARBA00022475"/>
    </source>
</evidence>
<evidence type="ECO:0000313" key="14">
    <source>
        <dbReference type="Proteomes" id="UP000054709"/>
    </source>
</evidence>
<feature type="transmembrane region" description="Helical" evidence="12">
    <location>
        <begin position="89"/>
        <end position="112"/>
    </location>
</feature>
<keyword evidence="5 12" id="KW-1133">Transmembrane helix</keyword>
<evidence type="ECO:0000313" key="13">
    <source>
        <dbReference type="EMBL" id="KTD84874.1"/>
    </source>
</evidence>
<evidence type="ECO:0000256" key="8">
    <source>
        <dbReference type="ARBA" id="ARBA00023133"/>
    </source>
</evidence>
<dbReference type="RefSeq" id="WP_156417640.1">
    <property type="nucleotide sequence ID" value="NZ_LCZJ02000033.1"/>
</dbReference>
<keyword evidence="4" id="KW-0479">Metal-binding</keyword>
<dbReference type="GO" id="GO:0046872">
    <property type="term" value="F:metal ion binding"/>
    <property type="evidence" value="ECO:0007669"/>
    <property type="project" value="UniProtKB-KW"/>
</dbReference>
<keyword evidence="3 12" id="KW-0812">Transmembrane</keyword>
<evidence type="ECO:0000256" key="5">
    <source>
        <dbReference type="ARBA" id="ARBA00022989"/>
    </source>
</evidence>
<feature type="transmembrane region" description="Helical" evidence="12">
    <location>
        <begin position="278"/>
        <end position="301"/>
    </location>
</feature>
<feature type="transmembrane region" description="Helical" evidence="12">
    <location>
        <begin position="118"/>
        <end position="139"/>
    </location>
</feature>
<keyword evidence="9 12" id="KW-0472">Membrane</keyword>
<comment type="pathway">
    <text evidence="11">Porphyrin-containing compound metabolism.</text>
</comment>
<evidence type="ECO:0000256" key="7">
    <source>
        <dbReference type="ARBA" id="ARBA00023004"/>
    </source>
</evidence>
<keyword evidence="14" id="KW-1185">Reference proteome</keyword>